<dbReference type="EMBL" id="QWIT01000101">
    <property type="protein sequence ID" value="RMZ31372.1"/>
    <property type="molecule type" value="Genomic_DNA"/>
</dbReference>
<comment type="caution">
    <text evidence="3">The sequence shown here is derived from an EMBL/GenBank/DDBJ whole genome shotgun (WGS) entry which is preliminary data.</text>
</comment>
<gene>
    <name evidence="3" type="ORF">D0859_04525</name>
</gene>
<organism evidence="3 4">
    <name type="scientific">Hortaea werneckii</name>
    <name type="common">Black yeast</name>
    <name type="synonym">Cladosporium werneckii</name>
    <dbReference type="NCBI Taxonomy" id="91943"/>
    <lineage>
        <taxon>Eukaryota</taxon>
        <taxon>Fungi</taxon>
        <taxon>Dikarya</taxon>
        <taxon>Ascomycota</taxon>
        <taxon>Pezizomycotina</taxon>
        <taxon>Dothideomycetes</taxon>
        <taxon>Dothideomycetidae</taxon>
        <taxon>Mycosphaerellales</taxon>
        <taxon>Teratosphaeriaceae</taxon>
        <taxon>Hortaea</taxon>
    </lineage>
</organism>
<dbReference type="VEuPathDB" id="FungiDB:BTJ68_15326"/>
<evidence type="ECO:0000256" key="1">
    <source>
        <dbReference type="SAM" id="Coils"/>
    </source>
</evidence>
<feature type="region of interest" description="Disordered" evidence="2">
    <location>
        <begin position="276"/>
        <end position="307"/>
    </location>
</feature>
<sequence length="520" mass="57950">MAGFDRPAAEHAQPKRPSERSIAFAVSIVLSKPEGLDIKEYIRLLQQHIAPGSREQALSSVHRHLDRSSWWRGEYERTKEALTAAQEQTVDLQREVEVLKGKLETARLSKPTKKRKKIDEDVVPVPREPKKAKRDATPPRNPQNPYVEVESDFAFSEIGEIGNVLLRNLYQIHAAMKSHLKNDPNILAYHLFRAAYTLPQVVIQTSSECLKRPDARLNLLKSNLRAAHRAVVTLMSGLSRLSNPADGAEVQGRVIHAYVRMFSNLIETLGEASSHEINNPLAGSEDRPNTSKGKKKSEHAKPANLKDNPSLNALTSFLCGILDLLDPKVEVHGSLFEGFAYAVLNKLGSRLYTLVFGHARASTLEAEIARANEPDEIEDPPQESQLHRDEPELQQVKLEAPYLIHLLARLMNTAPAHLGAIISTKTGRPKQANNKGSMKGALVLAAKDRLQRTLVNCMFGTEGVDAQSPLMDCLKMPVAPNTPLPMPKVKEAEVQEWFKEEVWRLLGWEVLSKEGGWAVM</sequence>
<dbReference type="AlphaFoldDB" id="A0A3M7J1D6"/>
<feature type="region of interest" description="Disordered" evidence="2">
    <location>
        <begin position="109"/>
        <end position="145"/>
    </location>
</feature>
<protein>
    <submittedName>
        <fullName evidence="3">Uncharacterized protein</fullName>
    </submittedName>
</protein>
<name>A0A3M7J1D6_HORWE</name>
<dbReference type="OrthoDB" id="202825at2759"/>
<keyword evidence="1" id="KW-0175">Coiled coil</keyword>
<dbReference type="Proteomes" id="UP000281677">
    <property type="component" value="Unassembled WGS sequence"/>
</dbReference>
<proteinExistence type="predicted"/>
<feature type="coiled-coil region" evidence="1">
    <location>
        <begin position="75"/>
        <end position="102"/>
    </location>
</feature>
<accession>A0A3M7J1D6</accession>
<evidence type="ECO:0000313" key="3">
    <source>
        <dbReference type="EMBL" id="RMZ31372.1"/>
    </source>
</evidence>
<reference evidence="3 4" key="1">
    <citation type="journal article" date="2018" name="BMC Genomics">
        <title>Genomic evidence for intraspecific hybridization in a clonal and extremely halotolerant yeast.</title>
        <authorList>
            <person name="Gostincar C."/>
            <person name="Stajich J.E."/>
            <person name="Zupancic J."/>
            <person name="Zalar P."/>
            <person name="Gunde-Cimerman N."/>
        </authorList>
    </citation>
    <scope>NUCLEOTIDE SEQUENCE [LARGE SCALE GENOMIC DNA]</scope>
    <source>
        <strain evidence="3 4">EXF-120</strain>
    </source>
</reference>
<evidence type="ECO:0000313" key="4">
    <source>
        <dbReference type="Proteomes" id="UP000281677"/>
    </source>
</evidence>
<evidence type="ECO:0000256" key="2">
    <source>
        <dbReference type="SAM" id="MobiDB-lite"/>
    </source>
</evidence>